<evidence type="ECO:0000256" key="1">
    <source>
        <dbReference type="SAM" id="MobiDB-lite"/>
    </source>
</evidence>
<evidence type="ECO:0000256" key="2">
    <source>
        <dbReference type="SAM" id="SignalP"/>
    </source>
</evidence>
<dbReference type="Proteomes" id="UP000440224">
    <property type="component" value="Unassembled WGS sequence"/>
</dbReference>
<dbReference type="RefSeq" id="WP_153817540.1">
    <property type="nucleotide sequence ID" value="NZ_WJIE01000001.1"/>
</dbReference>
<feature type="region of interest" description="Disordered" evidence="1">
    <location>
        <begin position="32"/>
        <end position="58"/>
    </location>
</feature>
<sequence length="370" mass="39378">MRAWLACLFVLAPTVGLASSCALDSFEKVEPTPDAGEACGHASVPEPPSPTPENDADPGEEFVVALRVLRLKTDSQGVDLGLDLDRFCSCQGEGRSCVPPEGQPEEISCDKSQGRDNQIPALFNYVELALQKGDLSKYYTGFAEVGNWSVLFHVSGYNGQPNDAKVRVAWYGSPGTAFVPAWQGSDAWPIATSALLDPTNVSTPRYVDDFAYVANGTLVLSAPAGGIEIAGGKTRLRIALETGTISARIEKDDQGRYVLRDGLIAGRIPQPELFAMIASYRDDDGNSFCTNNPFWGVTQDLFCRGLDIQTGPPEQNKPCNAVSFAAGFDADPAMLGAPTPPAADSPGCAPEFDPVAAFMTMGCTKPMPMP</sequence>
<dbReference type="PROSITE" id="PS51257">
    <property type="entry name" value="PROKAR_LIPOPROTEIN"/>
    <property type="match status" value="1"/>
</dbReference>
<dbReference type="OrthoDB" id="5494414at2"/>
<proteinExistence type="predicted"/>
<feature type="chain" id="PRO_5027059319" description="Lipoprotein" evidence="2">
    <location>
        <begin position="19"/>
        <end position="370"/>
    </location>
</feature>
<evidence type="ECO:0000313" key="4">
    <source>
        <dbReference type="Proteomes" id="UP000440224"/>
    </source>
</evidence>
<keyword evidence="2" id="KW-0732">Signal</keyword>
<evidence type="ECO:0000313" key="3">
    <source>
        <dbReference type="EMBL" id="MRG90650.1"/>
    </source>
</evidence>
<dbReference type="EMBL" id="WJIE01000001">
    <property type="protein sequence ID" value="MRG90650.1"/>
    <property type="molecule type" value="Genomic_DNA"/>
</dbReference>
<evidence type="ECO:0008006" key="5">
    <source>
        <dbReference type="Google" id="ProtNLM"/>
    </source>
</evidence>
<reference evidence="3 4" key="1">
    <citation type="submission" date="2019-10" db="EMBL/GenBank/DDBJ databases">
        <title>A soil myxobacterium in the family Polyangiaceae.</title>
        <authorList>
            <person name="Li Y."/>
            <person name="Wang J."/>
        </authorList>
    </citation>
    <scope>NUCLEOTIDE SEQUENCE [LARGE SCALE GENOMIC DNA]</scope>
    <source>
        <strain evidence="3 4">DSM 14734</strain>
    </source>
</reference>
<dbReference type="AlphaFoldDB" id="A0A6N7PKA7"/>
<gene>
    <name evidence="3" type="ORF">GF068_01740</name>
</gene>
<name>A0A6N7PKA7_9BACT</name>
<feature type="signal peptide" evidence="2">
    <location>
        <begin position="1"/>
        <end position="18"/>
    </location>
</feature>
<comment type="caution">
    <text evidence="3">The sequence shown here is derived from an EMBL/GenBank/DDBJ whole genome shotgun (WGS) entry which is preliminary data.</text>
</comment>
<protein>
    <recommendedName>
        <fullName evidence="5">Lipoprotein</fullName>
    </recommendedName>
</protein>
<accession>A0A6N7PKA7</accession>
<organism evidence="3 4">
    <name type="scientific">Polyangium spumosum</name>
    <dbReference type="NCBI Taxonomy" id="889282"/>
    <lineage>
        <taxon>Bacteria</taxon>
        <taxon>Pseudomonadati</taxon>
        <taxon>Myxococcota</taxon>
        <taxon>Polyangia</taxon>
        <taxon>Polyangiales</taxon>
        <taxon>Polyangiaceae</taxon>
        <taxon>Polyangium</taxon>
    </lineage>
</organism>
<keyword evidence="4" id="KW-1185">Reference proteome</keyword>